<dbReference type="RefSeq" id="WP_088251662.1">
    <property type="nucleotide sequence ID" value="NZ_NIDE01000001.1"/>
</dbReference>
<dbReference type="InterPro" id="IPR029055">
    <property type="entry name" value="Ntn_hydrolases_N"/>
</dbReference>
<feature type="signal peptide" evidence="1">
    <location>
        <begin position="1"/>
        <end position="21"/>
    </location>
</feature>
<feature type="chain" id="PRO_5012285065" description="Peptidase C45 hydrolase domain-containing protein" evidence="1">
    <location>
        <begin position="22"/>
        <end position="379"/>
    </location>
</feature>
<keyword evidence="1" id="KW-0732">Signal</keyword>
<dbReference type="EMBL" id="NIDE01000001">
    <property type="protein sequence ID" value="OWK46433.1"/>
    <property type="molecule type" value="Genomic_DNA"/>
</dbReference>
<accession>A0A225DZN6</accession>
<dbReference type="NCBIfam" id="NF040521">
    <property type="entry name" value="C45_proenzyme"/>
    <property type="match status" value="1"/>
</dbReference>
<keyword evidence="4" id="KW-1185">Reference proteome</keyword>
<evidence type="ECO:0000313" key="3">
    <source>
        <dbReference type="EMBL" id="OWK46433.1"/>
    </source>
</evidence>
<dbReference type="AlphaFoldDB" id="A0A225DZN6"/>
<dbReference type="InterPro" id="IPR047794">
    <property type="entry name" value="C45_proenzyme-like"/>
</dbReference>
<dbReference type="PANTHER" id="PTHR35190:SF1">
    <property type="entry name" value="PEPTIDASE C45 HYDROLASE DOMAIN-CONTAINING PROTEIN"/>
    <property type="match status" value="1"/>
</dbReference>
<evidence type="ECO:0000313" key="4">
    <source>
        <dbReference type="Proteomes" id="UP000214646"/>
    </source>
</evidence>
<dbReference type="SUPFAM" id="SSF56235">
    <property type="entry name" value="N-terminal nucleophile aminohydrolases (Ntn hydrolases)"/>
    <property type="match status" value="1"/>
</dbReference>
<comment type="caution">
    <text evidence="3">The sequence shown here is derived from an EMBL/GenBank/DDBJ whole genome shotgun (WGS) entry which is preliminary data.</text>
</comment>
<sequence>MTLRLSLSASVVLCFLSLAPAQTPATFPDAKFGRGEMTHVQGVPVLTLRGKPAEIGEQYGVLAVKNAPDLDRLQRNFFKDAKIENRAGFVKLLALRLKPGIPADHMAEIEAIVKASKRDLDLALFANAVYDLSSGMGCSTVIVEKGRSKTGGPLFGRNFDWLPSDGMREHTFLAVFHPEGKRSFAIVTVSPIIGCISGMNDAGLSCTLNEIHLDQSKDKPAFNWDGTPTMLAFRRVLEECGSVEEAATLLRGMKRTTTACLSICDKTGGAVFEITPKTVEIRKAVNDVCCCTNHFRADSLSVTTKCWRYKALEPLQKETSQFGVTDVFGQLHEVNQGKFTIQSMVFEPVARKLHLKYGGEPATAQVAKTFDLGVLFDKK</sequence>
<dbReference type="PANTHER" id="PTHR35190">
    <property type="entry name" value="PROTEIN DCD1B"/>
    <property type="match status" value="1"/>
</dbReference>
<evidence type="ECO:0000256" key="1">
    <source>
        <dbReference type="SAM" id="SignalP"/>
    </source>
</evidence>
<dbReference type="Gene3D" id="3.60.60.10">
    <property type="entry name" value="Penicillin V Acylase, Chain A"/>
    <property type="match status" value="1"/>
</dbReference>
<dbReference type="InterPro" id="IPR047803">
    <property type="entry name" value="DCD1A/B-like"/>
</dbReference>
<gene>
    <name evidence="3" type="ORF">FRUB_00132</name>
</gene>
<dbReference type="OrthoDB" id="264208at2"/>
<reference evidence="4" key="1">
    <citation type="submission" date="2017-06" db="EMBL/GenBank/DDBJ databases">
        <title>Genome analysis of Fimbriiglobus ruber SP5, the first member of the order Planctomycetales with confirmed chitinolytic capability.</title>
        <authorList>
            <person name="Ravin N.V."/>
            <person name="Rakitin A.L."/>
            <person name="Ivanova A.A."/>
            <person name="Beletsky A.V."/>
            <person name="Kulichevskaya I.S."/>
            <person name="Mardanov A.V."/>
            <person name="Dedysh S.N."/>
        </authorList>
    </citation>
    <scope>NUCLEOTIDE SEQUENCE [LARGE SCALE GENOMIC DNA]</scope>
    <source>
        <strain evidence="4">SP5</strain>
    </source>
</reference>
<dbReference type="Pfam" id="PF03417">
    <property type="entry name" value="AAT"/>
    <property type="match status" value="1"/>
</dbReference>
<dbReference type="InterPro" id="IPR005079">
    <property type="entry name" value="Peptidase_C45_hydrolase"/>
</dbReference>
<feature type="domain" description="Peptidase C45 hydrolase" evidence="2">
    <location>
        <begin position="151"/>
        <end position="301"/>
    </location>
</feature>
<organism evidence="3 4">
    <name type="scientific">Fimbriiglobus ruber</name>
    <dbReference type="NCBI Taxonomy" id="1908690"/>
    <lineage>
        <taxon>Bacteria</taxon>
        <taxon>Pseudomonadati</taxon>
        <taxon>Planctomycetota</taxon>
        <taxon>Planctomycetia</taxon>
        <taxon>Gemmatales</taxon>
        <taxon>Gemmataceae</taxon>
        <taxon>Fimbriiglobus</taxon>
    </lineage>
</organism>
<dbReference type="Proteomes" id="UP000214646">
    <property type="component" value="Unassembled WGS sequence"/>
</dbReference>
<name>A0A225DZN6_9BACT</name>
<proteinExistence type="predicted"/>
<evidence type="ECO:0000259" key="2">
    <source>
        <dbReference type="Pfam" id="PF03417"/>
    </source>
</evidence>
<protein>
    <recommendedName>
        <fullName evidence="2">Peptidase C45 hydrolase domain-containing protein</fullName>
    </recommendedName>
</protein>